<dbReference type="Pfam" id="PF01715">
    <property type="entry name" value="IPPT"/>
    <property type="match status" value="1"/>
</dbReference>
<evidence type="ECO:0000256" key="9">
    <source>
        <dbReference type="ARBA" id="ARBA00049563"/>
    </source>
</evidence>
<evidence type="ECO:0000256" key="6">
    <source>
        <dbReference type="ARBA" id="ARBA00022741"/>
    </source>
</evidence>
<reference evidence="14 15" key="1">
    <citation type="journal article" date="2016" name="Nat. Commun.">
        <title>Thousands of microbial genomes shed light on interconnected biogeochemical processes in an aquifer system.</title>
        <authorList>
            <person name="Anantharaman K."/>
            <person name="Brown C.T."/>
            <person name="Hug L.A."/>
            <person name="Sharon I."/>
            <person name="Castelle C.J."/>
            <person name="Probst A.J."/>
            <person name="Thomas B.C."/>
            <person name="Singh A."/>
            <person name="Wilkins M.J."/>
            <person name="Karaoz U."/>
            <person name="Brodie E.L."/>
            <person name="Williams K.H."/>
            <person name="Hubbard S.S."/>
            <person name="Banfield J.F."/>
        </authorList>
    </citation>
    <scope>NUCLEOTIDE SEQUENCE [LARGE SCALE GENOMIC DNA]</scope>
</reference>
<comment type="similarity">
    <text evidence="3 10 13">Belongs to the IPP transferase family.</text>
</comment>
<name>A0A1F6MV34_9BACT</name>
<sequence>MPRETKSLSRVIVIVGTTASGKTGWSLRLAKKFNGEIISADSRQIYKKMNIGTAKEPGEWKRVGLHKLYYVQDIPHCMIDFLDPGKSFTVSEFKDRANKCVNLIFERGHQPFVTGGTGLYVHALVDNLLIPQIAPNKKLRRSLEEKDNYELMQLLKQFDPKGAETVDFNNKRRIVRALEVCLLSGTPFSEQQKKGEPLYEFLQIGIEVPRDELYARIDKRVDDMMKLGLLKEVEDLLKQKYSWDLPSLSGIGYSQFKGYFEKQFSLDQVIEFLKRDTRRYAKRQVTWFKRDPRIKWRKTYEEAEELAGEFLGAG</sequence>
<dbReference type="EMBL" id="MFQN01000009">
    <property type="protein sequence ID" value="OGH75504.1"/>
    <property type="molecule type" value="Genomic_DNA"/>
</dbReference>
<comment type="cofactor">
    <cofactor evidence="1 10">
        <name>Mg(2+)</name>
        <dbReference type="ChEBI" id="CHEBI:18420"/>
    </cofactor>
</comment>
<evidence type="ECO:0000256" key="1">
    <source>
        <dbReference type="ARBA" id="ARBA00001946"/>
    </source>
</evidence>
<comment type="function">
    <text evidence="2 10 12">Catalyzes the transfer of a dimethylallyl group onto the adenine at position 37 in tRNAs that read codons beginning with uridine, leading to the formation of N6-(dimethylallyl)adenosine (i(6)A).</text>
</comment>
<comment type="catalytic activity">
    <reaction evidence="9 10 11">
        <text>adenosine(37) in tRNA + dimethylallyl diphosphate = N(6)-dimethylallyladenosine(37) in tRNA + diphosphate</text>
        <dbReference type="Rhea" id="RHEA:26482"/>
        <dbReference type="Rhea" id="RHEA-COMP:10162"/>
        <dbReference type="Rhea" id="RHEA-COMP:10375"/>
        <dbReference type="ChEBI" id="CHEBI:33019"/>
        <dbReference type="ChEBI" id="CHEBI:57623"/>
        <dbReference type="ChEBI" id="CHEBI:74411"/>
        <dbReference type="ChEBI" id="CHEBI:74415"/>
        <dbReference type="EC" id="2.5.1.75"/>
    </reaction>
</comment>
<accession>A0A1F6MV34</accession>
<dbReference type="Proteomes" id="UP000178347">
    <property type="component" value="Unassembled WGS sequence"/>
</dbReference>
<dbReference type="GO" id="GO:0006400">
    <property type="term" value="P:tRNA modification"/>
    <property type="evidence" value="ECO:0007669"/>
    <property type="project" value="TreeGrafter"/>
</dbReference>
<comment type="subunit">
    <text evidence="10">Monomer.</text>
</comment>
<dbReference type="SUPFAM" id="SSF52540">
    <property type="entry name" value="P-loop containing nucleoside triphosphate hydrolases"/>
    <property type="match status" value="2"/>
</dbReference>
<dbReference type="InterPro" id="IPR039657">
    <property type="entry name" value="Dimethylallyltransferase"/>
</dbReference>
<proteinExistence type="inferred from homology"/>
<comment type="caution">
    <text evidence="14">The sequence shown here is derived from an EMBL/GenBank/DDBJ whole genome shotgun (WGS) entry which is preliminary data.</text>
</comment>
<evidence type="ECO:0000256" key="13">
    <source>
        <dbReference type="RuleBase" id="RU003785"/>
    </source>
</evidence>
<feature type="binding site" evidence="10">
    <location>
        <begin position="18"/>
        <end position="23"/>
    </location>
    <ligand>
        <name>substrate</name>
    </ligand>
</feature>
<evidence type="ECO:0000313" key="15">
    <source>
        <dbReference type="Proteomes" id="UP000178347"/>
    </source>
</evidence>
<dbReference type="EC" id="2.5.1.75" evidence="10"/>
<feature type="region of interest" description="Interaction with substrate tRNA" evidence="10">
    <location>
        <begin position="41"/>
        <end position="44"/>
    </location>
</feature>
<evidence type="ECO:0000256" key="3">
    <source>
        <dbReference type="ARBA" id="ARBA00005842"/>
    </source>
</evidence>
<dbReference type="GO" id="GO:0005524">
    <property type="term" value="F:ATP binding"/>
    <property type="evidence" value="ECO:0007669"/>
    <property type="project" value="UniProtKB-UniRule"/>
</dbReference>
<dbReference type="InterPro" id="IPR027417">
    <property type="entry name" value="P-loop_NTPase"/>
</dbReference>
<evidence type="ECO:0000256" key="2">
    <source>
        <dbReference type="ARBA" id="ARBA00003213"/>
    </source>
</evidence>
<keyword evidence="5 10" id="KW-0819">tRNA processing</keyword>
<dbReference type="HAMAP" id="MF_00185">
    <property type="entry name" value="IPP_trans"/>
    <property type="match status" value="1"/>
</dbReference>
<feature type="binding site" evidence="10">
    <location>
        <begin position="16"/>
        <end position="23"/>
    </location>
    <ligand>
        <name>ATP</name>
        <dbReference type="ChEBI" id="CHEBI:30616"/>
    </ligand>
</feature>
<keyword evidence="7 10" id="KW-0067">ATP-binding</keyword>
<dbReference type="InterPro" id="IPR018022">
    <property type="entry name" value="IPT"/>
</dbReference>
<evidence type="ECO:0000256" key="10">
    <source>
        <dbReference type="HAMAP-Rule" id="MF_00185"/>
    </source>
</evidence>
<dbReference type="PANTHER" id="PTHR11088">
    <property type="entry name" value="TRNA DIMETHYLALLYLTRANSFERASE"/>
    <property type="match status" value="1"/>
</dbReference>
<dbReference type="AlphaFoldDB" id="A0A1F6MV34"/>
<evidence type="ECO:0000256" key="11">
    <source>
        <dbReference type="RuleBase" id="RU003783"/>
    </source>
</evidence>
<keyword evidence="4 10" id="KW-0808">Transferase</keyword>
<keyword evidence="8 10" id="KW-0460">Magnesium</keyword>
<evidence type="ECO:0000313" key="14">
    <source>
        <dbReference type="EMBL" id="OGH75504.1"/>
    </source>
</evidence>
<comment type="caution">
    <text evidence="10">Lacks conserved residue(s) required for the propagation of feature annotation.</text>
</comment>
<evidence type="ECO:0000256" key="4">
    <source>
        <dbReference type="ARBA" id="ARBA00022679"/>
    </source>
</evidence>
<dbReference type="PANTHER" id="PTHR11088:SF60">
    <property type="entry name" value="TRNA DIMETHYLALLYLTRANSFERASE"/>
    <property type="match status" value="1"/>
</dbReference>
<organism evidence="14 15">
    <name type="scientific">Candidatus Magasanikbacteria bacterium RIFCSPLOWO2_12_FULL_43_12</name>
    <dbReference type="NCBI Taxonomy" id="1798692"/>
    <lineage>
        <taxon>Bacteria</taxon>
        <taxon>Candidatus Magasanikiibacteriota</taxon>
    </lineage>
</organism>
<dbReference type="NCBIfam" id="TIGR00174">
    <property type="entry name" value="miaA"/>
    <property type="match status" value="1"/>
</dbReference>
<feature type="site" description="Interaction with substrate tRNA" evidence="10">
    <location>
        <position position="117"/>
    </location>
</feature>
<dbReference type="Gene3D" id="1.10.20.140">
    <property type="match status" value="1"/>
</dbReference>
<evidence type="ECO:0000256" key="7">
    <source>
        <dbReference type="ARBA" id="ARBA00022840"/>
    </source>
</evidence>
<protein>
    <recommendedName>
        <fullName evidence="10">tRNA dimethylallyltransferase</fullName>
        <ecNumber evidence="10">2.5.1.75</ecNumber>
    </recommendedName>
    <alternativeName>
        <fullName evidence="10">Dimethylallyl diphosphate:tRNA dimethylallyltransferase</fullName>
        <shortName evidence="10">DMAPP:tRNA dimethylallyltransferase</shortName>
        <shortName evidence="10">DMATase</shortName>
    </alternativeName>
    <alternativeName>
        <fullName evidence="10">Isopentenyl-diphosphate:tRNA isopentenyltransferase</fullName>
        <shortName evidence="10">IPP transferase</shortName>
        <shortName evidence="10">IPPT</shortName>
        <shortName evidence="10">IPTase</shortName>
    </alternativeName>
</protein>
<gene>
    <name evidence="10" type="primary">miaA</name>
    <name evidence="14" type="ORF">A3G00_01215</name>
</gene>
<dbReference type="STRING" id="1798692.A3G00_01215"/>
<feature type="site" description="Interaction with substrate tRNA" evidence="10">
    <location>
        <position position="140"/>
    </location>
</feature>
<keyword evidence="6 10" id="KW-0547">Nucleotide-binding</keyword>
<dbReference type="GO" id="GO:0052381">
    <property type="term" value="F:tRNA dimethylallyltransferase activity"/>
    <property type="evidence" value="ECO:0007669"/>
    <property type="project" value="UniProtKB-UniRule"/>
</dbReference>
<dbReference type="Gene3D" id="3.40.50.300">
    <property type="entry name" value="P-loop containing nucleotide triphosphate hydrolases"/>
    <property type="match status" value="1"/>
</dbReference>
<evidence type="ECO:0000256" key="5">
    <source>
        <dbReference type="ARBA" id="ARBA00022694"/>
    </source>
</evidence>
<evidence type="ECO:0000256" key="12">
    <source>
        <dbReference type="RuleBase" id="RU003784"/>
    </source>
</evidence>
<evidence type="ECO:0000256" key="8">
    <source>
        <dbReference type="ARBA" id="ARBA00022842"/>
    </source>
</evidence>